<gene>
    <name evidence="6" type="ORF">BDP27DRAFT_1306018</name>
</gene>
<dbReference type="InterPro" id="IPR036874">
    <property type="entry name" value="Carbonic_anhydrase_sf"/>
</dbReference>
<protein>
    <recommendedName>
        <fullName evidence="5">Carbonic anhydrase</fullName>
        <ecNumber evidence="5">4.2.1.1</ecNumber>
    </recommendedName>
    <alternativeName>
        <fullName evidence="5">Carbonate dehydratase</fullName>
    </alternativeName>
</protein>
<dbReference type="Gene3D" id="3.40.1050.10">
    <property type="entry name" value="Carbonic anhydrase"/>
    <property type="match status" value="1"/>
</dbReference>
<reference evidence="6" key="1">
    <citation type="submission" date="2020-11" db="EMBL/GenBank/DDBJ databases">
        <authorList>
            <consortium name="DOE Joint Genome Institute"/>
            <person name="Ahrendt S."/>
            <person name="Riley R."/>
            <person name="Andreopoulos W."/>
            <person name="Labutti K."/>
            <person name="Pangilinan J."/>
            <person name="Ruiz-Duenas F.J."/>
            <person name="Barrasa J.M."/>
            <person name="Sanchez-Garcia M."/>
            <person name="Camarero S."/>
            <person name="Miyauchi S."/>
            <person name="Serrano A."/>
            <person name="Linde D."/>
            <person name="Babiker R."/>
            <person name="Drula E."/>
            <person name="Ayuso-Fernandez I."/>
            <person name="Pacheco R."/>
            <person name="Padilla G."/>
            <person name="Ferreira P."/>
            <person name="Barriuso J."/>
            <person name="Kellner H."/>
            <person name="Castanera R."/>
            <person name="Alfaro M."/>
            <person name="Ramirez L."/>
            <person name="Pisabarro A.G."/>
            <person name="Kuo A."/>
            <person name="Tritt A."/>
            <person name="Lipzen A."/>
            <person name="He G."/>
            <person name="Yan M."/>
            <person name="Ng V."/>
            <person name="Cullen D."/>
            <person name="Martin F."/>
            <person name="Rosso M.-N."/>
            <person name="Henrissat B."/>
            <person name="Hibbett D."/>
            <person name="Martinez A.T."/>
            <person name="Grigoriev I.V."/>
        </authorList>
    </citation>
    <scope>NUCLEOTIDE SEQUENCE</scope>
    <source>
        <strain evidence="6">AH 40177</strain>
    </source>
</reference>
<dbReference type="Proteomes" id="UP000772434">
    <property type="component" value="Unassembled WGS sequence"/>
</dbReference>
<dbReference type="AlphaFoldDB" id="A0A9P5P7A7"/>
<evidence type="ECO:0000313" key="7">
    <source>
        <dbReference type="Proteomes" id="UP000772434"/>
    </source>
</evidence>
<dbReference type="OrthoDB" id="10248475at2759"/>
<feature type="binding site" evidence="4">
    <location>
        <position position="36"/>
    </location>
    <ligand>
        <name>Zn(2+)</name>
        <dbReference type="ChEBI" id="CHEBI:29105"/>
    </ligand>
</feature>
<dbReference type="PANTHER" id="PTHR43175">
    <property type="entry name" value="CARBONIC ANHYDRASE"/>
    <property type="match status" value="1"/>
</dbReference>
<dbReference type="SUPFAM" id="SSF53056">
    <property type="entry name" value="beta-carbonic anhydrase, cab"/>
    <property type="match status" value="1"/>
</dbReference>
<evidence type="ECO:0000313" key="6">
    <source>
        <dbReference type="EMBL" id="KAF9032018.1"/>
    </source>
</evidence>
<evidence type="ECO:0000256" key="2">
    <source>
        <dbReference type="ARBA" id="ARBA00022723"/>
    </source>
</evidence>
<dbReference type="Pfam" id="PF00484">
    <property type="entry name" value="Pro_CA"/>
    <property type="match status" value="1"/>
</dbReference>
<dbReference type="InterPro" id="IPR001765">
    <property type="entry name" value="Carbonic_anhydrase"/>
</dbReference>
<sequence length="188" mass="20773">MSSHADFTSKNAVYAETFDKGHLSAPPAKKLLIVTCMDARIDCYKSLGLELGEVHVVRNAGGVVRDALRSIIISQRLLGTREIAVFHHTNCGMLSFTSPQLRDIIKSEAQSKPSDEREAIAKTVDSMEFHEFSDLEASVKADVDFLKEHALVLDETKVTGWLYDTNNGTVCAFLFSWVESGPTPYFTG</sequence>
<proteinExistence type="inferred from homology"/>
<comment type="cofactor">
    <cofactor evidence="4">
        <name>Zn(2+)</name>
        <dbReference type="ChEBI" id="CHEBI:29105"/>
    </cofactor>
    <text evidence="4">Binds 1 zinc ion per subunit.</text>
</comment>
<keyword evidence="2 4" id="KW-0479">Metal-binding</keyword>
<comment type="catalytic activity">
    <reaction evidence="5">
        <text>hydrogencarbonate + H(+) = CO2 + H2O</text>
        <dbReference type="Rhea" id="RHEA:10748"/>
        <dbReference type="ChEBI" id="CHEBI:15377"/>
        <dbReference type="ChEBI" id="CHEBI:15378"/>
        <dbReference type="ChEBI" id="CHEBI:16526"/>
        <dbReference type="ChEBI" id="CHEBI:17544"/>
        <dbReference type="EC" id="4.2.1.1"/>
    </reaction>
</comment>
<comment type="function">
    <text evidence="5">Reversible hydration of carbon dioxide.</text>
</comment>
<accession>A0A9P5P7A7</accession>
<organism evidence="6 7">
    <name type="scientific">Rhodocollybia butyracea</name>
    <dbReference type="NCBI Taxonomy" id="206335"/>
    <lineage>
        <taxon>Eukaryota</taxon>
        <taxon>Fungi</taxon>
        <taxon>Dikarya</taxon>
        <taxon>Basidiomycota</taxon>
        <taxon>Agaricomycotina</taxon>
        <taxon>Agaricomycetes</taxon>
        <taxon>Agaricomycetidae</taxon>
        <taxon>Agaricales</taxon>
        <taxon>Marasmiineae</taxon>
        <taxon>Omphalotaceae</taxon>
        <taxon>Rhodocollybia</taxon>
    </lineage>
</organism>
<evidence type="ECO:0000256" key="5">
    <source>
        <dbReference type="RuleBase" id="RU003956"/>
    </source>
</evidence>
<feature type="binding site" evidence="4">
    <location>
        <position position="38"/>
    </location>
    <ligand>
        <name>Zn(2+)</name>
        <dbReference type="ChEBI" id="CHEBI:29105"/>
    </ligand>
</feature>
<dbReference type="GO" id="GO:0004089">
    <property type="term" value="F:carbonate dehydratase activity"/>
    <property type="evidence" value="ECO:0007669"/>
    <property type="project" value="UniProtKB-UniRule"/>
</dbReference>
<feature type="binding site" evidence="4">
    <location>
        <position position="91"/>
    </location>
    <ligand>
        <name>Zn(2+)</name>
        <dbReference type="ChEBI" id="CHEBI:29105"/>
    </ligand>
</feature>
<keyword evidence="3 4" id="KW-0862">Zinc</keyword>
<dbReference type="CDD" id="cd03379">
    <property type="entry name" value="beta_CA_cladeD"/>
    <property type="match status" value="1"/>
</dbReference>
<dbReference type="EC" id="4.2.1.1" evidence="5"/>
<dbReference type="EMBL" id="JADNRY010000645">
    <property type="protein sequence ID" value="KAF9032018.1"/>
    <property type="molecule type" value="Genomic_DNA"/>
</dbReference>
<evidence type="ECO:0000256" key="4">
    <source>
        <dbReference type="PIRSR" id="PIRSR601765-1"/>
    </source>
</evidence>
<dbReference type="SMART" id="SM00947">
    <property type="entry name" value="Pro_CA"/>
    <property type="match status" value="1"/>
</dbReference>
<keyword evidence="5" id="KW-0456">Lyase</keyword>
<name>A0A9P5P7A7_9AGAR</name>
<evidence type="ECO:0000256" key="3">
    <source>
        <dbReference type="ARBA" id="ARBA00022833"/>
    </source>
</evidence>
<comment type="caution">
    <text evidence="6">The sequence shown here is derived from an EMBL/GenBank/DDBJ whole genome shotgun (WGS) entry which is preliminary data.</text>
</comment>
<comment type="similarity">
    <text evidence="1 5">Belongs to the beta-class carbonic anhydrase family.</text>
</comment>
<keyword evidence="7" id="KW-1185">Reference proteome</keyword>
<dbReference type="PANTHER" id="PTHR43175:SF3">
    <property type="entry name" value="CARBON DISULFIDE HYDROLASE"/>
    <property type="match status" value="1"/>
</dbReference>
<evidence type="ECO:0000256" key="1">
    <source>
        <dbReference type="ARBA" id="ARBA00006217"/>
    </source>
</evidence>
<feature type="binding site" evidence="4">
    <location>
        <position position="88"/>
    </location>
    <ligand>
        <name>Zn(2+)</name>
        <dbReference type="ChEBI" id="CHEBI:29105"/>
    </ligand>
</feature>
<dbReference type="GO" id="GO:0008270">
    <property type="term" value="F:zinc ion binding"/>
    <property type="evidence" value="ECO:0007669"/>
    <property type="project" value="UniProtKB-UniRule"/>
</dbReference>